<dbReference type="GO" id="GO:0004806">
    <property type="term" value="F:triacylglycerol lipase activity"/>
    <property type="evidence" value="ECO:0007669"/>
    <property type="project" value="TreeGrafter"/>
</dbReference>
<dbReference type="GO" id="GO:0005811">
    <property type="term" value="C:lipid droplet"/>
    <property type="evidence" value="ECO:0007669"/>
    <property type="project" value="TreeGrafter"/>
</dbReference>
<dbReference type="Proteomes" id="UP001497744">
    <property type="component" value="Unassembled WGS sequence"/>
</dbReference>
<feature type="compositionally biased region" description="Polar residues" evidence="2">
    <location>
        <begin position="189"/>
        <end position="204"/>
    </location>
</feature>
<feature type="domain" description="PNPLA" evidence="3">
    <location>
        <begin position="355"/>
        <end position="504"/>
    </location>
</feature>
<dbReference type="GO" id="GO:0019433">
    <property type="term" value="P:triglyceride catabolic process"/>
    <property type="evidence" value="ECO:0007669"/>
    <property type="project" value="TreeGrafter"/>
</dbReference>
<gene>
    <name evidence="4" type="ORF">BcabD6B2_00440</name>
</gene>
<dbReference type="GO" id="GO:0005737">
    <property type="term" value="C:cytoplasm"/>
    <property type="evidence" value="ECO:0007669"/>
    <property type="project" value="TreeGrafter"/>
</dbReference>
<dbReference type="InterPro" id="IPR002641">
    <property type="entry name" value="PNPLA_dom"/>
</dbReference>
<keyword evidence="5" id="KW-1185">Reference proteome</keyword>
<dbReference type="PANTHER" id="PTHR12406:SF7">
    <property type="entry name" value="PATATIN-LIKE PHOSPHOLIPASE DOMAIN-CONTAINING PROTEIN 4"/>
    <property type="match status" value="1"/>
</dbReference>
<name>A0AAV4LL88_BABCB</name>
<dbReference type="GO" id="GO:0055088">
    <property type="term" value="P:lipid homeostasis"/>
    <property type="evidence" value="ECO:0007669"/>
    <property type="project" value="TreeGrafter"/>
</dbReference>
<evidence type="ECO:0000313" key="5">
    <source>
        <dbReference type="Proteomes" id="UP001497744"/>
    </source>
</evidence>
<evidence type="ECO:0000256" key="1">
    <source>
        <dbReference type="ARBA" id="ARBA00023098"/>
    </source>
</evidence>
<dbReference type="AlphaFoldDB" id="A0AAV4LL88"/>
<dbReference type="EMBL" id="BPLF01000001">
    <property type="protein sequence ID" value="GIX60609.1"/>
    <property type="molecule type" value="Genomic_DNA"/>
</dbReference>
<comment type="caution">
    <text evidence="4">The sequence shown here is derived from an EMBL/GenBank/DDBJ whole genome shotgun (WGS) entry which is preliminary data.</text>
</comment>
<accession>A0AAV4LL88</accession>
<reference evidence="4 5" key="1">
    <citation type="submission" date="2021-06" db="EMBL/GenBank/DDBJ databases">
        <title>Genome sequence of Babesia caballi.</title>
        <authorList>
            <person name="Yamagishi J."/>
            <person name="Kidaka T."/>
            <person name="Ochi A."/>
        </authorList>
    </citation>
    <scope>NUCLEOTIDE SEQUENCE [LARGE SCALE GENOMIC DNA]</scope>
    <source>
        <strain evidence="4">USDA-D6B2</strain>
    </source>
</reference>
<dbReference type="InterPro" id="IPR033562">
    <property type="entry name" value="PLPL"/>
</dbReference>
<dbReference type="GO" id="GO:0016020">
    <property type="term" value="C:membrane"/>
    <property type="evidence" value="ECO:0007669"/>
    <property type="project" value="TreeGrafter"/>
</dbReference>
<evidence type="ECO:0000259" key="3">
    <source>
        <dbReference type="Pfam" id="PF01734"/>
    </source>
</evidence>
<protein>
    <submittedName>
        <fullName evidence="4">Phospholipase, patatin family protein</fullName>
    </submittedName>
</protein>
<feature type="region of interest" description="Disordered" evidence="2">
    <location>
        <begin position="820"/>
        <end position="846"/>
    </location>
</feature>
<evidence type="ECO:0000256" key="2">
    <source>
        <dbReference type="SAM" id="MobiDB-lite"/>
    </source>
</evidence>
<dbReference type="GeneID" id="94192092"/>
<feature type="region of interest" description="Disordered" evidence="2">
    <location>
        <begin position="179"/>
        <end position="206"/>
    </location>
</feature>
<proteinExistence type="predicted"/>
<dbReference type="PANTHER" id="PTHR12406">
    <property type="entry name" value="CALCIUM-INDEPENDENT PHOSPHOLIPASE A2 IPLA2 -RELATED"/>
    <property type="match status" value="1"/>
</dbReference>
<dbReference type="InterPro" id="IPR016035">
    <property type="entry name" value="Acyl_Trfase/lysoPLipase"/>
</dbReference>
<feature type="compositionally biased region" description="Low complexity" evidence="2">
    <location>
        <begin position="179"/>
        <end position="188"/>
    </location>
</feature>
<feature type="compositionally biased region" description="Low complexity" evidence="2">
    <location>
        <begin position="823"/>
        <end position="833"/>
    </location>
</feature>
<dbReference type="Pfam" id="PF01734">
    <property type="entry name" value="Patatin"/>
    <property type="match status" value="1"/>
</dbReference>
<feature type="compositionally biased region" description="Basic and acidic residues" evidence="2">
    <location>
        <begin position="837"/>
        <end position="846"/>
    </location>
</feature>
<sequence length="922" mass="102351">MSPEESAVSMKFQRWFVKCTGADIFGVNRDRMSLDEGAVSMKFQRGFVKYTGANLFGANRDEWRLVDAVNRDVERTLSGIFSRISSAERRKAPQYFRASQLDEALWSLKGPRLFVKQFDRATDRAAVARHFDAKRVLEHMAAQGQPVETFDASTLALDHKLRQYVDLVLHVRSRARAPVTRAATPSTSVDDSTAESPRASQDGESSPVRLIAQAYNCPFEIRLETPDRKHDHVSSNAPSYLLLFQNLVSAINKALVSASTGEAPDVAAVEQRCLLLDLFLGRRGAAAIYAREVVEDYCAWGVVSMKTGSKVASDITLAGLLAEVDNVEVERLRSFDKAAADVGFSFAPCGFMIPYLLGVMTLLGELNVIHLATPMTGGSAGALSVVSATSVMPDMVELICVAEGICRDVWVKGAMHRLDGLVKDNFDRLLQPGTYRAVNERVGELRVAVATRGRIRYRGHYVSQFHDNVDLRDGVRASCNIPGFSSTSGVYFRGEKSYDGYFASRTRELFCGDTAAARTVRVNPFLLGRRAVRRQLLANDHLNPCLQDRDLYLVHYLRLKCLLRALWERKIDYEAAGGGDSWRHEVGLMIAAYNSLTSRERQPGPSSWSRLLGQWFGHNSTVEVEGAAGEAESVSARSARGEEWLFKLFALVVASEMALDVGPASKLSTRNWSYDLEDVDLMRRFGTRGVLSFLSKTRCVATPYCLIDWLQREALSAGPDGDARGLDAAVLSELATLRELQHAVMPPLSLSYYYTEFPYLLPNSLSNLHRLAVALNSAECADVRYVFDVGRCDAFRWLVCEYICFENWLHLRVRQLKGGGGAAAADSPGSPSLRRGRSQERKGAPLHERQHGVLEEFLGVVDAASLYELLADARALDCESSTPASSEKLLARQNRLIRRAILQNVVHPHYSHLLSHLHVWAQ</sequence>
<dbReference type="SUPFAM" id="SSF52151">
    <property type="entry name" value="FabD/lysophospholipase-like"/>
    <property type="match status" value="1"/>
</dbReference>
<organism evidence="4 5">
    <name type="scientific">Babesia caballi</name>
    <dbReference type="NCBI Taxonomy" id="5871"/>
    <lineage>
        <taxon>Eukaryota</taxon>
        <taxon>Sar</taxon>
        <taxon>Alveolata</taxon>
        <taxon>Apicomplexa</taxon>
        <taxon>Aconoidasida</taxon>
        <taxon>Piroplasmida</taxon>
        <taxon>Babesiidae</taxon>
        <taxon>Babesia</taxon>
    </lineage>
</organism>
<keyword evidence="1" id="KW-0443">Lipid metabolism</keyword>
<evidence type="ECO:0000313" key="4">
    <source>
        <dbReference type="EMBL" id="GIX60609.1"/>
    </source>
</evidence>
<dbReference type="RefSeq" id="XP_067712680.1">
    <property type="nucleotide sequence ID" value="XM_067856579.1"/>
</dbReference>